<dbReference type="AlphaFoldDB" id="A0AAW1FEC7"/>
<feature type="region of interest" description="Disordered" evidence="1">
    <location>
        <begin position="1"/>
        <end position="86"/>
    </location>
</feature>
<evidence type="ECO:0000313" key="2">
    <source>
        <dbReference type="EMBL" id="KAK9533196.1"/>
    </source>
</evidence>
<accession>A0AAW1FEC7</accession>
<reference evidence="2 3" key="1">
    <citation type="journal article" date="2024" name="Genome Biol. Evol.">
        <title>Chromosome-level genome assembly of the viviparous eelpout Zoarces viviparus.</title>
        <authorList>
            <person name="Fuhrmann N."/>
            <person name="Brasseur M.V."/>
            <person name="Bakowski C.E."/>
            <person name="Podsiadlowski L."/>
            <person name="Prost S."/>
            <person name="Krehenwinkel H."/>
            <person name="Mayer C."/>
        </authorList>
    </citation>
    <scope>NUCLEOTIDE SEQUENCE [LARGE SCALE GENOMIC DNA]</scope>
    <source>
        <strain evidence="2">NO-MEL_2022_Ind0_liver</strain>
    </source>
</reference>
<evidence type="ECO:0000313" key="3">
    <source>
        <dbReference type="Proteomes" id="UP001488805"/>
    </source>
</evidence>
<protein>
    <submittedName>
        <fullName evidence="2">Uncharacterized protein</fullName>
    </submittedName>
</protein>
<evidence type="ECO:0000256" key="1">
    <source>
        <dbReference type="SAM" id="MobiDB-lite"/>
    </source>
</evidence>
<feature type="compositionally biased region" description="Low complexity" evidence="1">
    <location>
        <begin position="19"/>
        <end position="30"/>
    </location>
</feature>
<sequence>MRTGTACQAKQVGHRQRQRLQQPQVRMVLQKQTPKQSHLQAGPCPPGAPEPRHQEVRSGLRGPNLGEDYSSLGVSHRHGPHQPSFS</sequence>
<name>A0AAW1FEC7_ZOAVI</name>
<gene>
    <name evidence="2" type="ORF">VZT92_008336</name>
</gene>
<proteinExistence type="predicted"/>
<dbReference type="Proteomes" id="UP001488805">
    <property type="component" value="Unassembled WGS sequence"/>
</dbReference>
<dbReference type="EMBL" id="JBCEZU010000067">
    <property type="protein sequence ID" value="KAK9533196.1"/>
    <property type="molecule type" value="Genomic_DNA"/>
</dbReference>
<keyword evidence="3" id="KW-1185">Reference proteome</keyword>
<organism evidence="2 3">
    <name type="scientific">Zoarces viviparus</name>
    <name type="common">Viviparous eelpout</name>
    <name type="synonym">Blennius viviparus</name>
    <dbReference type="NCBI Taxonomy" id="48416"/>
    <lineage>
        <taxon>Eukaryota</taxon>
        <taxon>Metazoa</taxon>
        <taxon>Chordata</taxon>
        <taxon>Craniata</taxon>
        <taxon>Vertebrata</taxon>
        <taxon>Euteleostomi</taxon>
        <taxon>Actinopterygii</taxon>
        <taxon>Neopterygii</taxon>
        <taxon>Teleostei</taxon>
        <taxon>Neoteleostei</taxon>
        <taxon>Acanthomorphata</taxon>
        <taxon>Eupercaria</taxon>
        <taxon>Perciformes</taxon>
        <taxon>Cottioidei</taxon>
        <taxon>Zoarcales</taxon>
        <taxon>Zoarcidae</taxon>
        <taxon>Zoarcinae</taxon>
        <taxon>Zoarces</taxon>
    </lineage>
</organism>
<comment type="caution">
    <text evidence="2">The sequence shown here is derived from an EMBL/GenBank/DDBJ whole genome shotgun (WGS) entry which is preliminary data.</text>
</comment>